<dbReference type="Pfam" id="PF00338">
    <property type="entry name" value="Ribosomal_S10"/>
    <property type="match status" value="1"/>
</dbReference>
<comment type="subunit">
    <text evidence="4">Part of the 30S ribosomal subunit.</text>
</comment>
<evidence type="ECO:0000256" key="1">
    <source>
        <dbReference type="ARBA" id="ARBA00007102"/>
    </source>
</evidence>
<evidence type="ECO:0000256" key="2">
    <source>
        <dbReference type="ARBA" id="ARBA00022980"/>
    </source>
</evidence>
<sequence length="104" mass="11976">MAKRQRIRIKLKSYDHRLLDESAKKIVETAKRAKAAVSGPIPLPTKKEIYCVLRSPHVDKKSREHFEIRTHKRLIDILDPPKDTVDALMQLDLPSGVDVEIKLK</sequence>
<keyword evidence="2 4" id="KW-0689">Ribosomal protein</keyword>
<gene>
    <name evidence="4" type="primary">rpsJ</name>
    <name evidence="6" type="ORF">A2290_03995</name>
</gene>
<dbReference type="NCBIfam" id="TIGR01049">
    <property type="entry name" value="rpsJ_bact"/>
    <property type="match status" value="1"/>
</dbReference>
<accession>A0A1F4S724</accession>
<dbReference type="NCBIfam" id="NF001861">
    <property type="entry name" value="PRK00596.1"/>
    <property type="match status" value="1"/>
</dbReference>
<dbReference type="EMBL" id="MEUA01000019">
    <property type="protein sequence ID" value="OGC15533.1"/>
    <property type="molecule type" value="Genomic_DNA"/>
</dbReference>
<comment type="function">
    <text evidence="4">Involved in the binding of tRNA to the ribosomes.</text>
</comment>
<dbReference type="HAMAP" id="MF_00508">
    <property type="entry name" value="Ribosomal_uS10"/>
    <property type="match status" value="1"/>
</dbReference>
<dbReference type="Gene3D" id="3.30.70.600">
    <property type="entry name" value="Ribosomal protein S10 domain"/>
    <property type="match status" value="1"/>
</dbReference>
<comment type="similarity">
    <text evidence="1 4">Belongs to the universal ribosomal protein uS10 family.</text>
</comment>
<dbReference type="FunFam" id="3.30.70.600:FF:000001">
    <property type="entry name" value="30S ribosomal protein S10"/>
    <property type="match status" value="1"/>
</dbReference>
<dbReference type="SUPFAM" id="SSF54999">
    <property type="entry name" value="Ribosomal protein S10"/>
    <property type="match status" value="1"/>
</dbReference>
<name>A0A1F4S724_UNCSA</name>
<dbReference type="GO" id="GO:0003735">
    <property type="term" value="F:structural constituent of ribosome"/>
    <property type="evidence" value="ECO:0007669"/>
    <property type="project" value="InterPro"/>
</dbReference>
<protein>
    <recommendedName>
        <fullName evidence="4">Small ribosomal subunit protein uS10</fullName>
    </recommendedName>
</protein>
<dbReference type="InterPro" id="IPR001848">
    <property type="entry name" value="Ribosomal_uS10"/>
</dbReference>
<dbReference type="PANTHER" id="PTHR11700">
    <property type="entry name" value="30S RIBOSOMAL PROTEIN S10 FAMILY MEMBER"/>
    <property type="match status" value="1"/>
</dbReference>
<dbReference type="GO" id="GO:0006412">
    <property type="term" value="P:translation"/>
    <property type="evidence" value="ECO:0007669"/>
    <property type="project" value="UniProtKB-UniRule"/>
</dbReference>
<dbReference type="InterPro" id="IPR036838">
    <property type="entry name" value="Ribosomal_uS10_dom_sf"/>
</dbReference>
<dbReference type="SMART" id="SM01403">
    <property type="entry name" value="Ribosomal_S10"/>
    <property type="match status" value="1"/>
</dbReference>
<keyword evidence="3 4" id="KW-0687">Ribonucleoprotein</keyword>
<dbReference type="PRINTS" id="PR00971">
    <property type="entry name" value="RIBOSOMALS10"/>
</dbReference>
<dbReference type="GO" id="GO:0000049">
    <property type="term" value="F:tRNA binding"/>
    <property type="evidence" value="ECO:0007669"/>
    <property type="project" value="UniProtKB-UniRule"/>
</dbReference>
<comment type="caution">
    <text evidence="6">The sequence shown here is derived from an EMBL/GenBank/DDBJ whole genome shotgun (WGS) entry which is preliminary data.</text>
</comment>
<evidence type="ECO:0000259" key="5">
    <source>
        <dbReference type="SMART" id="SM01403"/>
    </source>
</evidence>
<evidence type="ECO:0000256" key="3">
    <source>
        <dbReference type="ARBA" id="ARBA00023274"/>
    </source>
</evidence>
<proteinExistence type="inferred from homology"/>
<feature type="domain" description="Small ribosomal subunit protein uS10" evidence="5">
    <location>
        <begin position="8"/>
        <end position="102"/>
    </location>
</feature>
<dbReference type="Proteomes" id="UP000177905">
    <property type="component" value="Unassembled WGS sequence"/>
</dbReference>
<dbReference type="AlphaFoldDB" id="A0A1F4S724"/>
<dbReference type="GO" id="GO:0005840">
    <property type="term" value="C:ribosome"/>
    <property type="evidence" value="ECO:0007669"/>
    <property type="project" value="UniProtKB-KW"/>
</dbReference>
<evidence type="ECO:0000313" key="7">
    <source>
        <dbReference type="Proteomes" id="UP000177905"/>
    </source>
</evidence>
<organism evidence="6 7">
    <name type="scientific">candidate division WOR-1 bacterium RIFOXYB2_FULL_36_35</name>
    <dbReference type="NCBI Taxonomy" id="1802578"/>
    <lineage>
        <taxon>Bacteria</taxon>
        <taxon>Bacillati</taxon>
        <taxon>Saganbacteria</taxon>
    </lineage>
</organism>
<evidence type="ECO:0000313" key="6">
    <source>
        <dbReference type="EMBL" id="OGC15533.1"/>
    </source>
</evidence>
<dbReference type="GO" id="GO:1990904">
    <property type="term" value="C:ribonucleoprotein complex"/>
    <property type="evidence" value="ECO:0007669"/>
    <property type="project" value="UniProtKB-KW"/>
</dbReference>
<evidence type="ECO:0000256" key="4">
    <source>
        <dbReference type="HAMAP-Rule" id="MF_00508"/>
    </source>
</evidence>
<reference evidence="6 7" key="1">
    <citation type="journal article" date="2016" name="Nat. Commun.">
        <title>Thousands of microbial genomes shed light on interconnected biogeochemical processes in an aquifer system.</title>
        <authorList>
            <person name="Anantharaman K."/>
            <person name="Brown C.T."/>
            <person name="Hug L.A."/>
            <person name="Sharon I."/>
            <person name="Castelle C.J."/>
            <person name="Probst A.J."/>
            <person name="Thomas B.C."/>
            <person name="Singh A."/>
            <person name="Wilkins M.J."/>
            <person name="Karaoz U."/>
            <person name="Brodie E.L."/>
            <person name="Williams K.H."/>
            <person name="Hubbard S.S."/>
            <person name="Banfield J.F."/>
        </authorList>
    </citation>
    <scope>NUCLEOTIDE SEQUENCE [LARGE SCALE GENOMIC DNA]</scope>
</reference>
<dbReference type="InterPro" id="IPR027486">
    <property type="entry name" value="Ribosomal_uS10_dom"/>
</dbReference>